<feature type="region of interest" description="Disordered" evidence="6">
    <location>
        <begin position="1"/>
        <end position="47"/>
    </location>
</feature>
<dbReference type="GO" id="GO:0022857">
    <property type="term" value="F:transmembrane transporter activity"/>
    <property type="evidence" value="ECO:0007669"/>
    <property type="project" value="InterPro"/>
</dbReference>
<keyword evidence="2" id="KW-0813">Transport</keyword>
<evidence type="ECO:0000256" key="7">
    <source>
        <dbReference type="SAM" id="Phobius"/>
    </source>
</evidence>
<proteinExistence type="predicted"/>
<feature type="transmembrane region" description="Helical" evidence="7">
    <location>
        <begin position="329"/>
        <end position="350"/>
    </location>
</feature>
<dbReference type="SUPFAM" id="SSF103473">
    <property type="entry name" value="MFS general substrate transporter"/>
    <property type="match status" value="1"/>
</dbReference>
<keyword evidence="5 7" id="KW-0472">Membrane</keyword>
<feature type="transmembrane region" description="Helical" evidence="7">
    <location>
        <begin position="189"/>
        <end position="211"/>
    </location>
</feature>
<keyword evidence="4 7" id="KW-1133">Transmembrane helix</keyword>
<comment type="subcellular location">
    <subcellularLocation>
        <location evidence="1">Membrane</location>
        <topology evidence="1">Multi-pass membrane protein</topology>
    </subcellularLocation>
</comment>
<feature type="transmembrane region" description="Helical" evidence="7">
    <location>
        <begin position="370"/>
        <end position="387"/>
    </location>
</feature>
<evidence type="ECO:0000256" key="2">
    <source>
        <dbReference type="ARBA" id="ARBA00022448"/>
    </source>
</evidence>
<sequence>MPEVSPPPATDSASEKLPEKDMAVTAVGEQRASDSESQVEKGDGDAELPAPKAETVYPSGLVLAIIVTALFLAVFLFALDLTIVATAIPKITDQFHSLDEASWYGSAFFMTSAAFLSAWGKVYKYFALKSGFLAAMFIFEVGSLICAVAPNSKALIVGRAIAGVGAAGLGSGAYTIVAFSAHPSKRPMLMSFIGLSYGIASVVGPVIGGAFSDRVSWRWCFYINLPIGGFSAAIVTFFFTAPAEAKAVKATPLEKFLQLDPLGIVLVMAGTISFILAFQYGGQTHAWSSSLVVGLLVGSVAIGVAFVAVEILQGDRAMVPPRLIRDPRIWPLALFTFFNAGTFFLAIYVLPIYFQTAQGVSATNSGVRNLPLIIPWVIGSIVSSGAVQKTGIAKPWLPLGAVLAAVASGLFYTLDVSTGAGKWIGFQILGGFGWGLSIQIPMIMAQATVEPSDLPLITASTLFFNTIGGALFVSAGQGSLIAKMIASLPSSVNAGQVLAAGATGLRDVFLPDVVPVILDAYLAGLRVAFAIGIGGIGIAVLAAPVGRWTKLDMTKAAAAASGTAV</sequence>
<dbReference type="AlphaFoldDB" id="A0AAE0HZD7"/>
<feature type="transmembrane region" description="Helical" evidence="7">
    <location>
        <begin position="156"/>
        <end position="177"/>
    </location>
</feature>
<feature type="transmembrane region" description="Helical" evidence="7">
    <location>
        <begin position="223"/>
        <end position="241"/>
    </location>
</feature>
<dbReference type="FunFam" id="1.20.1720.10:FF:000012">
    <property type="entry name" value="MFS toxin efflux pump (AflT)"/>
    <property type="match status" value="1"/>
</dbReference>
<dbReference type="PANTHER" id="PTHR23501:SF177">
    <property type="entry name" value="MAJOR FACILITATOR SUPERFAMILY (MFS) PROFILE DOMAIN-CONTAINING PROTEIN-RELATED"/>
    <property type="match status" value="1"/>
</dbReference>
<feature type="transmembrane region" description="Helical" evidence="7">
    <location>
        <begin position="454"/>
        <end position="475"/>
    </location>
</feature>
<dbReference type="Proteomes" id="UP001283341">
    <property type="component" value="Unassembled WGS sequence"/>
</dbReference>
<feature type="compositionally biased region" description="Basic and acidic residues" evidence="6">
    <location>
        <begin position="31"/>
        <end position="44"/>
    </location>
</feature>
<dbReference type="InterPro" id="IPR020846">
    <property type="entry name" value="MFS_dom"/>
</dbReference>
<dbReference type="CDD" id="cd17502">
    <property type="entry name" value="MFS_Azr1_MDR_like"/>
    <property type="match status" value="1"/>
</dbReference>
<gene>
    <name evidence="9" type="ORF">B0H66DRAFT_559533</name>
</gene>
<keyword evidence="10" id="KW-1185">Reference proteome</keyword>
<evidence type="ECO:0000256" key="1">
    <source>
        <dbReference type="ARBA" id="ARBA00004141"/>
    </source>
</evidence>
<dbReference type="PANTHER" id="PTHR23501">
    <property type="entry name" value="MAJOR FACILITATOR SUPERFAMILY"/>
    <property type="match status" value="1"/>
</dbReference>
<evidence type="ECO:0000256" key="5">
    <source>
        <dbReference type="ARBA" id="ARBA00023136"/>
    </source>
</evidence>
<organism evidence="9 10">
    <name type="scientific">Apodospora peruviana</name>
    <dbReference type="NCBI Taxonomy" id="516989"/>
    <lineage>
        <taxon>Eukaryota</taxon>
        <taxon>Fungi</taxon>
        <taxon>Dikarya</taxon>
        <taxon>Ascomycota</taxon>
        <taxon>Pezizomycotina</taxon>
        <taxon>Sordariomycetes</taxon>
        <taxon>Sordariomycetidae</taxon>
        <taxon>Sordariales</taxon>
        <taxon>Lasiosphaeriaceae</taxon>
        <taxon>Apodospora</taxon>
    </lineage>
</organism>
<feature type="transmembrane region" description="Helical" evidence="7">
    <location>
        <begin position="101"/>
        <end position="119"/>
    </location>
</feature>
<comment type="caution">
    <text evidence="9">The sequence shown here is derived from an EMBL/GenBank/DDBJ whole genome shotgun (WGS) entry which is preliminary data.</text>
</comment>
<feature type="transmembrane region" description="Helical" evidence="7">
    <location>
        <begin position="131"/>
        <end position="150"/>
    </location>
</feature>
<feature type="transmembrane region" description="Helical" evidence="7">
    <location>
        <begin position="61"/>
        <end position="89"/>
    </location>
</feature>
<feature type="transmembrane region" description="Helical" evidence="7">
    <location>
        <begin position="396"/>
        <end position="414"/>
    </location>
</feature>
<dbReference type="Gene3D" id="1.20.1250.20">
    <property type="entry name" value="MFS general substrate transporter like domains"/>
    <property type="match status" value="1"/>
</dbReference>
<keyword evidence="3 7" id="KW-0812">Transmembrane</keyword>
<protein>
    <submittedName>
        <fullName evidence="9">Major facilitator superfamily domain-containing protein</fullName>
    </submittedName>
</protein>
<name>A0AAE0HZD7_9PEZI</name>
<evidence type="ECO:0000259" key="8">
    <source>
        <dbReference type="PROSITE" id="PS50850"/>
    </source>
</evidence>
<evidence type="ECO:0000313" key="10">
    <source>
        <dbReference type="Proteomes" id="UP001283341"/>
    </source>
</evidence>
<reference evidence="9" key="1">
    <citation type="journal article" date="2023" name="Mol. Phylogenet. Evol.">
        <title>Genome-scale phylogeny and comparative genomics of the fungal order Sordariales.</title>
        <authorList>
            <person name="Hensen N."/>
            <person name="Bonometti L."/>
            <person name="Westerberg I."/>
            <person name="Brannstrom I.O."/>
            <person name="Guillou S."/>
            <person name="Cros-Aarteil S."/>
            <person name="Calhoun S."/>
            <person name="Haridas S."/>
            <person name="Kuo A."/>
            <person name="Mondo S."/>
            <person name="Pangilinan J."/>
            <person name="Riley R."/>
            <person name="LaButti K."/>
            <person name="Andreopoulos B."/>
            <person name="Lipzen A."/>
            <person name="Chen C."/>
            <person name="Yan M."/>
            <person name="Daum C."/>
            <person name="Ng V."/>
            <person name="Clum A."/>
            <person name="Steindorff A."/>
            <person name="Ohm R.A."/>
            <person name="Martin F."/>
            <person name="Silar P."/>
            <person name="Natvig D.O."/>
            <person name="Lalanne C."/>
            <person name="Gautier V."/>
            <person name="Ament-Velasquez S.L."/>
            <person name="Kruys A."/>
            <person name="Hutchinson M.I."/>
            <person name="Powell A.J."/>
            <person name="Barry K."/>
            <person name="Miller A.N."/>
            <person name="Grigoriev I.V."/>
            <person name="Debuchy R."/>
            <person name="Gladieux P."/>
            <person name="Hiltunen Thoren M."/>
            <person name="Johannesson H."/>
        </authorList>
    </citation>
    <scope>NUCLEOTIDE SEQUENCE</scope>
    <source>
        <strain evidence="9">CBS 118394</strain>
    </source>
</reference>
<dbReference type="InterPro" id="IPR011701">
    <property type="entry name" value="MFS"/>
</dbReference>
<feature type="compositionally biased region" description="Basic and acidic residues" evidence="6">
    <location>
        <begin position="13"/>
        <end position="22"/>
    </location>
</feature>
<reference evidence="9" key="2">
    <citation type="submission" date="2023-06" db="EMBL/GenBank/DDBJ databases">
        <authorList>
            <consortium name="Lawrence Berkeley National Laboratory"/>
            <person name="Haridas S."/>
            <person name="Hensen N."/>
            <person name="Bonometti L."/>
            <person name="Westerberg I."/>
            <person name="Brannstrom I.O."/>
            <person name="Guillou S."/>
            <person name="Cros-Aarteil S."/>
            <person name="Calhoun S."/>
            <person name="Kuo A."/>
            <person name="Mondo S."/>
            <person name="Pangilinan J."/>
            <person name="Riley R."/>
            <person name="Labutti K."/>
            <person name="Andreopoulos B."/>
            <person name="Lipzen A."/>
            <person name="Chen C."/>
            <person name="Yanf M."/>
            <person name="Daum C."/>
            <person name="Ng V."/>
            <person name="Clum A."/>
            <person name="Steindorff A."/>
            <person name="Ohm R."/>
            <person name="Martin F."/>
            <person name="Silar P."/>
            <person name="Natvig D."/>
            <person name="Lalanne C."/>
            <person name="Gautier V."/>
            <person name="Ament-Velasquez S.L."/>
            <person name="Kruys A."/>
            <person name="Hutchinson M.I."/>
            <person name="Powell A.J."/>
            <person name="Barry K."/>
            <person name="Miller A.N."/>
            <person name="Grigoriev I.V."/>
            <person name="Debuchy R."/>
            <person name="Gladieux P."/>
            <person name="Thoren M.H."/>
            <person name="Johannesson H."/>
        </authorList>
    </citation>
    <scope>NUCLEOTIDE SEQUENCE</scope>
    <source>
        <strain evidence="9">CBS 118394</strain>
    </source>
</reference>
<dbReference type="InterPro" id="IPR036259">
    <property type="entry name" value="MFS_trans_sf"/>
</dbReference>
<evidence type="ECO:0000256" key="4">
    <source>
        <dbReference type="ARBA" id="ARBA00022989"/>
    </source>
</evidence>
<feature type="transmembrane region" description="Helical" evidence="7">
    <location>
        <begin position="420"/>
        <end position="442"/>
    </location>
</feature>
<evidence type="ECO:0000313" key="9">
    <source>
        <dbReference type="EMBL" id="KAK3315682.1"/>
    </source>
</evidence>
<accession>A0AAE0HZD7</accession>
<feature type="domain" description="Major facilitator superfamily (MFS) profile" evidence="8">
    <location>
        <begin position="66"/>
        <end position="547"/>
    </location>
</feature>
<dbReference type="EMBL" id="JAUEDM010000005">
    <property type="protein sequence ID" value="KAK3315682.1"/>
    <property type="molecule type" value="Genomic_DNA"/>
</dbReference>
<dbReference type="GO" id="GO:0005886">
    <property type="term" value="C:plasma membrane"/>
    <property type="evidence" value="ECO:0007669"/>
    <property type="project" value="TreeGrafter"/>
</dbReference>
<dbReference type="PROSITE" id="PS50850">
    <property type="entry name" value="MFS"/>
    <property type="match status" value="1"/>
</dbReference>
<feature type="transmembrane region" description="Helical" evidence="7">
    <location>
        <begin position="520"/>
        <end position="545"/>
    </location>
</feature>
<evidence type="ECO:0000256" key="6">
    <source>
        <dbReference type="SAM" id="MobiDB-lite"/>
    </source>
</evidence>
<feature type="transmembrane region" description="Helical" evidence="7">
    <location>
        <begin position="262"/>
        <end position="280"/>
    </location>
</feature>
<dbReference type="Pfam" id="PF07690">
    <property type="entry name" value="MFS_1"/>
    <property type="match status" value="1"/>
</dbReference>
<evidence type="ECO:0000256" key="3">
    <source>
        <dbReference type="ARBA" id="ARBA00022692"/>
    </source>
</evidence>
<feature type="transmembrane region" description="Helical" evidence="7">
    <location>
        <begin position="286"/>
        <end position="309"/>
    </location>
</feature>